<dbReference type="InterPro" id="IPR035986">
    <property type="entry name" value="PKD_dom_sf"/>
</dbReference>
<dbReference type="Gene3D" id="2.60.40.10">
    <property type="entry name" value="Immunoglobulins"/>
    <property type="match status" value="3"/>
</dbReference>
<evidence type="ECO:0000256" key="1">
    <source>
        <dbReference type="SAM" id="MobiDB-lite"/>
    </source>
</evidence>
<dbReference type="OrthoDB" id="8638at2157"/>
<dbReference type="SUPFAM" id="SSF50998">
    <property type="entry name" value="Quinoprotein alcohol dehydrogenase-like"/>
    <property type="match status" value="2"/>
</dbReference>
<dbReference type="Pfam" id="PF13620">
    <property type="entry name" value="CarboxypepD_reg"/>
    <property type="match status" value="2"/>
</dbReference>
<dbReference type="InterPro" id="IPR008969">
    <property type="entry name" value="CarboxyPept-like_regulatory"/>
</dbReference>
<dbReference type="InterPro" id="IPR018391">
    <property type="entry name" value="PQQ_b-propeller_rpt"/>
</dbReference>
<dbReference type="InterPro" id="IPR013783">
    <property type="entry name" value="Ig-like_fold"/>
</dbReference>
<dbReference type="Pfam" id="PF13360">
    <property type="entry name" value="PQQ_2"/>
    <property type="match status" value="3"/>
</dbReference>
<dbReference type="Gene3D" id="2.40.128.630">
    <property type="match status" value="1"/>
</dbReference>
<dbReference type="GO" id="GO:0030246">
    <property type="term" value="F:carbohydrate binding"/>
    <property type="evidence" value="ECO:0007669"/>
    <property type="project" value="InterPro"/>
</dbReference>
<dbReference type="SUPFAM" id="SSF49299">
    <property type="entry name" value="PKD domain"/>
    <property type="match status" value="2"/>
</dbReference>
<feature type="compositionally biased region" description="Polar residues" evidence="1">
    <location>
        <begin position="1304"/>
        <end position="1315"/>
    </location>
</feature>
<dbReference type="Gene3D" id="2.40.10.480">
    <property type="match status" value="1"/>
</dbReference>
<dbReference type="RefSeq" id="WP_089384494.1">
    <property type="nucleotide sequence ID" value="NZ_FZNQ01000006.1"/>
</dbReference>
<keyword evidence="4" id="KW-1185">Reference proteome</keyword>
<feature type="region of interest" description="Disordered" evidence="1">
    <location>
        <begin position="543"/>
        <end position="567"/>
    </location>
</feature>
<protein>
    <submittedName>
        <fullName evidence="3">Outer membrane protein assembly factor BamB, contains PQQ-like beta-propeller repeat</fullName>
    </submittedName>
</protein>
<dbReference type="Proteomes" id="UP000198397">
    <property type="component" value="Unassembled WGS sequence"/>
</dbReference>
<dbReference type="InterPro" id="IPR015943">
    <property type="entry name" value="WD40/YVTN_repeat-like_dom_sf"/>
</dbReference>
<feature type="domain" description="PKD/Chitinase" evidence="2">
    <location>
        <begin position="763"/>
        <end position="847"/>
    </location>
</feature>
<dbReference type="InterPro" id="IPR002372">
    <property type="entry name" value="PQQ_rpt_dom"/>
</dbReference>
<evidence type="ECO:0000313" key="3">
    <source>
        <dbReference type="EMBL" id="SNR43270.1"/>
    </source>
</evidence>
<dbReference type="InterPro" id="IPR022409">
    <property type="entry name" value="PKD/Chitinase_dom"/>
</dbReference>
<gene>
    <name evidence="3" type="ORF">SAMN06264855_10679</name>
</gene>
<evidence type="ECO:0000313" key="4">
    <source>
        <dbReference type="Proteomes" id="UP000198397"/>
    </source>
</evidence>
<dbReference type="PANTHER" id="PTHR34512:SF30">
    <property type="entry name" value="OUTER MEMBRANE PROTEIN ASSEMBLY FACTOR BAMB"/>
    <property type="match status" value="1"/>
</dbReference>
<dbReference type="SUPFAM" id="SSF49452">
    <property type="entry name" value="Starch-binding domain-like"/>
    <property type="match status" value="1"/>
</dbReference>
<dbReference type="InterPro" id="IPR011047">
    <property type="entry name" value="Quinoprotein_ADH-like_sf"/>
</dbReference>
<dbReference type="SMART" id="SM00564">
    <property type="entry name" value="PQQ"/>
    <property type="match status" value="8"/>
</dbReference>
<dbReference type="PANTHER" id="PTHR34512">
    <property type="entry name" value="CELL SURFACE PROTEIN"/>
    <property type="match status" value="1"/>
</dbReference>
<feature type="region of interest" description="Disordered" evidence="1">
    <location>
        <begin position="1296"/>
        <end position="1315"/>
    </location>
</feature>
<proteinExistence type="predicted"/>
<dbReference type="InterPro" id="IPR000601">
    <property type="entry name" value="PKD_dom"/>
</dbReference>
<organism evidence="3 4">
    <name type="scientific">Halorubrum vacuolatum</name>
    <name type="common">Natronobacterium vacuolatum</name>
    <dbReference type="NCBI Taxonomy" id="63740"/>
    <lineage>
        <taxon>Archaea</taxon>
        <taxon>Methanobacteriati</taxon>
        <taxon>Methanobacteriota</taxon>
        <taxon>Stenosarchaea group</taxon>
        <taxon>Halobacteria</taxon>
        <taxon>Halobacteriales</taxon>
        <taxon>Haloferacaceae</taxon>
        <taxon>Halorubrum</taxon>
    </lineage>
</organism>
<name>A0A238W9Q8_HALVU</name>
<dbReference type="Pfam" id="PF18911">
    <property type="entry name" value="PKD_4"/>
    <property type="match status" value="2"/>
</dbReference>
<dbReference type="SMART" id="SM00089">
    <property type="entry name" value="PKD"/>
    <property type="match status" value="3"/>
</dbReference>
<dbReference type="InterPro" id="IPR013784">
    <property type="entry name" value="Carb-bd-like_fold"/>
</dbReference>
<dbReference type="Gene3D" id="2.130.10.10">
    <property type="entry name" value="YVTN repeat-like/Quinoprotein amine dehydrogenase"/>
    <property type="match status" value="2"/>
</dbReference>
<dbReference type="Gene3D" id="2.60.40.1120">
    <property type="entry name" value="Carboxypeptidase-like, regulatory domain"/>
    <property type="match status" value="2"/>
</dbReference>
<sequence length="1478" mass="160625">MREFDLSRRHFLTASSLVPLSGVVRTDETDLSPQTTPQLVGPSQEVIVTPEDTSIPLPPETETTIPVTIIIEISGGFSVFGDEIEEADVDIELSDLEVEGDDTDGEFTVNGGGPEITLHNEEPVTAPSTHAVTLFLQPTGDEPTIEVIDSDQDVTDNTRLQYNVIDELDWSLFAEMAGRREVLFENYAEAYAGVTEAKAWEEQFAKETVSILSDLAVASVTSKVAGVTAEVIDSDWPKVAGAAYGLRNGLSGTSMSQAVKSTFDLKNDFFDYADKAAIECAGNSDEALVDLQELASDEKDAWEQKNRTGVIEALEKQRERLFDTSTGSGSLWSESGAQRYYSSNLGRVCDGTPPSVGKTKDDVRDFFEMLQQYSRDEDQNLRDILRFVDPPSASVSTVRHHGVIDAELRQVATGEKTKSRVEFEVSNGSSAGLTSNEGYLSISHSDKLAVDFIEAESDDVISVTRHKAGEDEIIQDDGTTDTAEHTLLDINGQYEPGETKRLVVEFSYAGDEPIDDDDDDADDAFEDVWFRYRSALEPILTAEDPESEAGQNEFARAPEDNGAQGVKTDQQGFTAYEVSAGNIEYPPIAKIDAPAEVMDDSVTFDASESTAGSDIESFSWVFERDDDGSFEETRSGESVDDVTFEPGVVTARLTVEDDRGLVDETETEVIIEEVPPVIASFDRRPSAPEPGDVVEFTSTGDADSYEWEIDGQNYSGESVSVTFDDPGEYEVSLEVSRSGENDEITSTFTVEDIEERLGTPRARIDVIGDLKTGEEIEFDGSDSYHPRDDRSIDTYKWEIKEEEFERESINYTFDTAGSYQIDLTVVTKSDNDETTDEAVTTINIGDASLPPDIGTITGIVTDDSDDPVTDVELKFGDTRTDELVSTTKTSEEGKYETDLPAEATYEVIIDQVEFESFSTEVTIQPDETRSEDVQLTRTNLPGEELWTFQTNSRIFSSPTVVDGTVYIGSNDNNIYALDTETGEEQWRFNAGSSVRSSPAVVDGIVYVGSDDSTFGAAGNVYALDASNGSEIWSFEEGATVQSSPTVANGTVYFGRSDDNVYALDAATGQKEWFFETDGAVISSPTVLDGTVYIGSEDNSIYALDADDGNKKWELATGDSVRSSPTVEDGIVYVGSDDNNVYALDAETGEEEWTFEAETLGRSSPTVIDGTVYIGTNDLPAADHPHVYALDAKTGEREWGYETSGRVRSSPTVAGSTVFVGGGEGSVYALDADASFFGDRQWRFEPVSPWGFFSSPTVADGTVYIADWDDPGTVYALSAGVDGSSEDSRTSLGTLGHNNDWAEAQSGTINPDTGTLTGRVTGPDDDSLEAAEINVVDSETGDLEATATTDTDGEYSIERIDEGTYEVVIKKSGFDRVRKKLSIEPEKNELHVSLDGASLSPIVGDDPPQDLNGDGLYEDINGDGTADVVDVQALQQNLDSEEVQQNSEAFNFADDDPDEVTEADVEALYDRVTGGDSDE</sequence>
<accession>A0A238W9Q8</accession>
<feature type="domain" description="PKD/Chitinase" evidence="2">
    <location>
        <begin position="678"/>
        <end position="753"/>
    </location>
</feature>
<reference evidence="3 4" key="1">
    <citation type="submission" date="2017-06" db="EMBL/GenBank/DDBJ databases">
        <authorList>
            <person name="Kim H.J."/>
            <person name="Triplett B.A."/>
        </authorList>
    </citation>
    <scope>NUCLEOTIDE SEQUENCE [LARGE SCALE GENOMIC DNA]</scope>
    <source>
        <strain evidence="3 4">DSM 8800</strain>
    </source>
</reference>
<feature type="domain" description="PKD/Chitinase" evidence="2">
    <location>
        <begin position="588"/>
        <end position="674"/>
    </location>
</feature>
<dbReference type="SUPFAM" id="SSF49464">
    <property type="entry name" value="Carboxypeptidase regulatory domain-like"/>
    <property type="match status" value="1"/>
</dbReference>
<dbReference type="EMBL" id="FZNQ01000006">
    <property type="protein sequence ID" value="SNR43270.1"/>
    <property type="molecule type" value="Genomic_DNA"/>
</dbReference>
<evidence type="ECO:0000259" key="2">
    <source>
        <dbReference type="SMART" id="SM00089"/>
    </source>
</evidence>